<dbReference type="GO" id="GO:0005737">
    <property type="term" value="C:cytoplasm"/>
    <property type="evidence" value="ECO:0007669"/>
    <property type="project" value="TreeGrafter"/>
</dbReference>
<dbReference type="SUPFAM" id="SSF53098">
    <property type="entry name" value="Ribonuclease H-like"/>
    <property type="match status" value="1"/>
</dbReference>
<dbReference type="Gramene" id="TVU34568">
    <property type="protein sequence ID" value="TVU34568"/>
    <property type="gene ID" value="EJB05_16404"/>
</dbReference>
<dbReference type="InterPro" id="IPR002562">
    <property type="entry name" value="3'-5'_exonuclease_dom"/>
</dbReference>
<evidence type="ECO:0000259" key="3">
    <source>
        <dbReference type="Pfam" id="PF01612"/>
    </source>
</evidence>
<reference evidence="4 5" key="1">
    <citation type="journal article" date="2019" name="Sci. Rep.">
        <title>A high-quality genome of Eragrostis curvula grass provides insights into Poaceae evolution and supports new strategies to enhance forage quality.</title>
        <authorList>
            <person name="Carballo J."/>
            <person name="Santos B.A.C.M."/>
            <person name="Zappacosta D."/>
            <person name="Garbus I."/>
            <person name="Selva J.P."/>
            <person name="Gallo C.A."/>
            <person name="Diaz A."/>
            <person name="Albertini E."/>
            <person name="Caccamo M."/>
            <person name="Echenique V."/>
        </authorList>
    </citation>
    <scope>NUCLEOTIDE SEQUENCE [LARGE SCALE GENOMIC DNA]</scope>
    <source>
        <strain evidence="5">cv. Victoria</strain>
        <tissue evidence="4">Leaf</tissue>
    </source>
</reference>
<evidence type="ECO:0000256" key="1">
    <source>
        <dbReference type="ARBA" id="ARBA00022722"/>
    </source>
</evidence>
<feature type="non-terminal residue" evidence="4">
    <location>
        <position position="1"/>
    </location>
</feature>
<dbReference type="PANTHER" id="PTHR13620:SF105">
    <property type="entry name" value="OS01G0737700 PROTEIN"/>
    <property type="match status" value="1"/>
</dbReference>
<dbReference type="InterPro" id="IPR051132">
    <property type="entry name" value="3-5_Exonuclease_domain"/>
</dbReference>
<accession>A0A5J9VFV3</accession>
<keyword evidence="5" id="KW-1185">Reference proteome</keyword>
<dbReference type="InterPro" id="IPR036397">
    <property type="entry name" value="RNaseH_sf"/>
</dbReference>
<proteinExistence type="predicted"/>
<name>A0A5J9VFV3_9POAL</name>
<organism evidence="4 5">
    <name type="scientific">Eragrostis curvula</name>
    <name type="common">weeping love grass</name>
    <dbReference type="NCBI Taxonomy" id="38414"/>
    <lineage>
        <taxon>Eukaryota</taxon>
        <taxon>Viridiplantae</taxon>
        <taxon>Streptophyta</taxon>
        <taxon>Embryophyta</taxon>
        <taxon>Tracheophyta</taxon>
        <taxon>Spermatophyta</taxon>
        <taxon>Magnoliopsida</taxon>
        <taxon>Liliopsida</taxon>
        <taxon>Poales</taxon>
        <taxon>Poaceae</taxon>
        <taxon>PACMAD clade</taxon>
        <taxon>Chloridoideae</taxon>
        <taxon>Eragrostideae</taxon>
        <taxon>Eragrostidinae</taxon>
        <taxon>Eragrostis</taxon>
    </lineage>
</organism>
<dbReference type="AlphaFoldDB" id="A0A5J9VFV3"/>
<evidence type="ECO:0000313" key="5">
    <source>
        <dbReference type="Proteomes" id="UP000324897"/>
    </source>
</evidence>
<protein>
    <recommendedName>
        <fullName evidence="3">3'-5' exonuclease domain-containing protein</fullName>
    </recommendedName>
</protein>
<evidence type="ECO:0000256" key="2">
    <source>
        <dbReference type="ARBA" id="ARBA00022801"/>
    </source>
</evidence>
<dbReference type="GO" id="GO:0006139">
    <property type="term" value="P:nucleobase-containing compound metabolic process"/>
    <property type="evidence" value="ECO:0007669"/>
    <property type="project" value="InterPro"/>
</dbReference>
<dbReference type="Gene3D" id="3.30.420.10">
    <property type="entry name" value="Ribonuclease H-like superfamily/Ribonuclease H"/>
    <property type="match status" value="1"/>
</dbReference>
<gene>
    <name evidence="4" type="ORF">EJB05_16404</name>
</gene>
<dbReference type="InterPro" id="IPR012337">
    <property type="entry name" value="RNaseH-like_sf"/>
</dbReference>
<keyword evidence="2" id="KW-0378">Hydrolase</keyword>
<dbReference type="Pfam" id="PF01612">
    <property type="entry name" value="DNA_pol_A_exo1"/>
    <property type="match status" value="1"/>
</dbReference>
<dbReference type="PANTHER" id="PTHR13620">
    <property type="entry name" value="3-5 EXONUCLEASE"/>
    <property type="match status" value="1"/>
</dbReference>
<keyword evidence="1" id="KW-0540">Nuclease</keyword>
<dbReference type="OrthoDB" id="10261556at2759"/>
<dbReference type="GO" id="GO:0008408">
    <property type="term" value="F:3'-5' exonuclease activity"/>
    <property type="evidence" value="ECO:0007669"/>
    <property type="project" value="InterPro"/>
</dbReference>
<evidence type="ECO:0000313" key="4">
    <source>
        <dbReference type="EMBL" id="TVU34568.1"/>
    </source>
</evidence>
<dbReference type="GO" id="GO:0005634">
    <property type="term" value="C:nucleus"/>
    <property type="evidence" value="ECO:0007669"/>
    <property type="project" value="TreeGrafter"/>
</dbReference>
<dbReference type="EMBL" id="RWGY01000009">
    <property type="protein sequence ID" value="TVU34568.1"/>
    <property type="molecule type" value="Genomic_DNA"/>
</dbReference>
<comment type="caution">
    <text evidence="4">The sequence shown here is derived from an EMBL/GenBank/DDBJ whole genome shotgun (WGS) entry which is preliminary data.</text>
</comment>
<sequence>MAKRKNLEDAAGKAAATVDDAAAKAKRMNLDDATGTAAANVNDTVGTPAANVDDATAMATTKHEVLFNNTTINTMVTKSYEAVYGWIQEVRGDHHEHLVVGLDTERRSVYWPGEGIKRMQTALIQLWVGTRCLVYLIHRANNVYPKILKDFLECPHCKFIGADVKQDTTRLENDYGIFVHNAVDLQPIGISMGIGTKRWRPSLEKLAKRLLLADMDKKNVGVSKVPVGLSEALQEVMCPSEALCTSWRLKISLAKPFDLLVNLGTLSEALLKC</sequence>
<dbReference type="Proteomes" id="UP000324897">
    <property type="component" value="Unassembled WGS sequence"/>
</dbReference>
<feature type="domain" description="3'-5' exonuclease" evidence="3">
    <location>
        <begin position="95"/>
        <end position="220"/>
    </location>
</feature>
<dbReference type="GO" id="GO:0003676">
    <property type="term" value="F:nucleic acid binding"/>
    <property type="evidence" value="ECO:0007669"/>
    <property type="project" value="InterPro"/>
</dbReference>